<comment type="function">
    <text evidence="1">Putative transcription factor.</text>
</comment>
<dbReference type="GO" id="GO:0090575">
    <property type="term" value="C:RNA polymerase II transcription regulator complex"/>
    <property type="evidence" value="ECO:0007669"/>
    <property type="project" value="TreeGrafter"/>
</dbReference>
<dbReference type="InterPro" id="IPR046347">
    <property type="entry name" value="bZIP_sf"/>
</dbReference>
<dbReference type="OrthoDB" id="2593073at2759"/>
<dbReference type="GeneID" id="54300191"/>
<evidence type="ECO:0000256" key="2">
    <source>
        <dbReference type="ARBA" id="ARBA00004123"/>
    </source>
</evidence>
<evidence type="ECO:0000256" key="7">
    <source>
        <dbReference type="ARBA" id="ARBA00023242"/>
    </source>
</evidence>
<evidence type="ECO:0000259" key="11">
    <source>
        <dbReference type="PROSITE" id="PS00036"/>
    </source>
</evidence>
<dbReference type="SMART" id="SM00338">
    <property type="entry name" value="BRLZ"/>
    <property type="match status" value="1"/>
</dbReference>
<dbReference type="PANTHER" id="PTHR40621:SF11">
    <property type="entry name" value="TRANSCRIPTION FACTOR KAPC-RELATED"/>
    <property type="match status" value="1"/>
</dbReference>
<dbReference type="AlphaFoldDB" id="A0A6A6AY60"/>
<keyword evidence="9" id="KW-0175">Coiled coil</keyword>
<reference evidence="12" key="1">
    <citation type="journal article" date="2020" name="Stud. Mycol.">
        <title>101 Dothideomycetes genomes: a test case for predicting lifestyles and emergence of pathogens.</title>
        <authorList>
            <person name="Haridas S."/>
            <person name="Albert R."/>
            <person name="Binder M."/>
            <person name="Bloem J."/>
            <person name="Labutti K."/>
            <person name="Salamov A."/>
            <person name="Andreopoulos B."/>
            <person name="Baker S."/>
            <person name="Barry K."/>
            <person name="Bills G."/>
            <person name="Bluhm B."/>
            <person name="Cannon C."/>
            <person name="Castanera R."/>
            <person name="Culley D."/>
            <person name="Daum C."/>
            <person name="Ezra D."/>
            <person name="Gonzalez J."/>
            <person name="Henrissat B."/>
            <person name="Kuo A."/>
            <person name="Liang C."/>
            <person name="Lipzen A."/>
            <person name="Lutzoni F."/>
            <person name="Magnuson J."/>
            <person name="Mondo S."/>
            <person name="Nolan M."/>
            <person name="Ohm R."/>
            <person name="Pangilinan J."/>
            <person name="Park H.-J."/>
            <person name="Ramirez L."/>
            <person name="Alfaro M."/>
            <person name="Sun H."/>
            <person name="Tritt A."/>
            <person name="Yoshinaga Y."/>
            <person name="Zwiers L.-H."/>
            <person name="Turgeon B."/>
            <person name="Goodwin S."/>
            <person name="Spatafora J."/>
            <person name="Crous P."/>
            <person name="Grigoriev I."/>
        </authorList>
    </citation>
    <scope>NUCLEOTIDE SEQUENCE</scope>
    <source>
        <strain evidence="12">CBS 121167</strain>
    </source>
</reference>
<evidence type="ECO:0000256" key="9">
    <source>
        <dbReference type="SAM" id="Coils"/>
    </source>
</evidence>
<feature type="region of interest" description="Disordered" evidence="10">
    <location>
        <begin position="23"/>
        <end position="107"/>
    </location>
</feature>
<feature type="compositionally biased region" description="Low complexity" evidence="10">
    <location>
        <begin position="292"/>
        <end position="301"/>
    </location>
</feature>
<dbReference type="Pfam" id="PF00170">
    <property type="entry name" value="bZIP_1"/>
    <property type="match status" value="1"/>
</dbReference>
<dbReference type="InterPro" id="IPR050936">
    <property type="entry name" value="AP-1-like"/>
</dbReference>
<comment type="subcellular location">
    <subcellularLocation>
        <location evidence="2">Nucleus</location>
    </subcellularLocation>
</comment>
<evidence type="ECO:0000256" key="3">
    <source>
        <dbReference type="ARBA" id="ARBA00007163"/>
    </source>
</evidence>
<dbReference type="SUPFAM" id="SSF57959">
    <property type="entry name" value="Leucine zipper domain"/>
    <property type="match status" value="1"/>
</dbReference>
<dbReference type="InterPro" id="IPR004827">
    <property type="entry name" value="bZIP"/>
</dbReference>
<feature type="compositionally biased region" description="Basic residues" evidence="10">
    <location>
        <begin position="302"/>
        <end position="314"/>
    </location>
</feature>
<feature type="compositionally biased region" description="Low complexity" evidence="10">
    <location>
        <begin position="323"/>
        <end position="357"/>
    </location>
</feature>
<keyword evidence="5" id="KW-0238">DNA-binding</keyword>
<keyword evidence="7" id="KW-0539">Nucleus</keyword>
<feature type="compositionally biased region" description="Low complexity" evidence="10">
    <location>
        <begin position="181"/>
        <end position="192"/>
    </location>
</feature>
<feature type="compositionally biased region" description="Low complexity" evidence="10">
    <location>
        <begin position="200"/>
        <end position="214"/>
    </location>
</feature>
<dbReference type="PANTHER" id="PTHR40621">
    <property type="entry name" value="TRANSCRIPTION FACTOR KAPC-RELATED"/>
    <property type="match status" value="1"/>
</dbReference>
<feature type="region of interest" description="Disordered" evidence="10">
    <location>
        <begin position="227"/>
        <end position="360"/>
    </location>
</feature>
<gene>
    <name evidence="12" type="ORF">K452DRAFT_303192</name>
</gene>
<dbReference type="Proteomes" id="UP000799438">
    <property type="component" value="Unassembled WGS sequence"/>
</dbReference>
<evidence type="ECO:0000256" key="4">
    <source>
        <dbReference type="ARBA" id="ARBA00023015"/>
    </source>
</evidence>
<name>A0A6A6AY60_9PEZI</name>
<feature type="domain" description="BZIP" evidence="11">
    <location>
        <begin position="94"/>
        <end position="109"/>
    </location>
</feature>
<comment type="similarity">
    <text evidence="3">Belongs to the bZIP family.</text>
</comment>
<feature type="compositionally biased region" description="Low complexity" evidence="10">
    <location>
        <begin position="95"/>
        <end position="105"/>
    </location>
</feature>
<feature type="compositionally biased region" description="Basic and acidic residues" evidence="10">
    <location>
        <begin position="75"/>
        <end position="92"/>
    </location>
</feature>
<feature type="compositionally biased region" description="Basic and acidic residues" evidence="10">
    <location>
        <begin position="50"/>
        <end position="59"/>
    </location>
</feature>
<feature type="compositionally biased region" description="Low complexity" evidence="10">
    <location>
        <begin position="373"/>
        <end position="411"/>
    </location>
</feature>
<dbReference type="GO" id="GO:0001228">
    <property type="term" value="F:DNA-binding transcription activator activity, RNA polymerase II-specific"/>
    <property type="evidence" value="ECO:0007669"/>
    <property type="project" value="TreeGrafter"/>
</dbReference>
<feature type="coiled-coil region" evidence="9">
    <location>
        <begin position="107"/>
        <end position="134"/>
    </location>
</feature>
<protein>
    <recommendedName>
        <fullName evidence="8">Putative transcription factor kapC</fullName>
    </recommendedName>
</protein>
<organism evidence="12 13">
    <name type="scientific">Aplosporella prunicola CBS 121167</name>
    <dbReference type="NCBI Taxonomy" id="1176127"/>
    <lineage>
        <taxon>Eukaryota</taxon>
        <taxon>Fungi</taxon>
        <taxon>Dikarya</taxon>
        <taxon>Ascomycota</taxon>
        <taxon>Pezizomycotina</taxon>
        <taxon>Dothideomycetes</taxon>
        <taxon>Dothideomycetes incertae sedis</taxon>
        <taxon>Botryosphaeriales</taxon>
        <taxon>Aplosporellaceae</taxon>
        <taxon>Aplosporella</taxon>
    </lineage>
</organism>
<evidence type="ECO:0000313" key="12">
    <source>
        <dbReference type="EMBL" id="KAF2135915.1"/>
    </source>
</evidence>
<sequence length="460" mass="49106">MPFAPKRACANASLQQSLEMSLREHLLAAGAGQPQPPPQPVAPGPQAHAPDVHGHHHIDPAIAGSGYPMSAGEAGDGHLSEGGRKGRRELSTSKRAAQNRAAQRAFRQRKEEYIKSLKDQVKDYEQMATSYKAIQAENYALRDYIINLQSRLVEAQGTFPDPPADINLSREEGADHHHHQPQNNQAHQAQNHLGQSQHDSMSAPTAPMTSSAAAQLQAAASQAAAAQAAAAHASTELNNGQKHGHQHEDPQYMTGGEYPPAKRPRSEENGGGGAGMTSVNAGGNAELHSPYSAPHHPTSAHQHPHHPHPHHQHQHSFSGAGTAHTPSPSAHSAPSTLHHSPASSSALPPRADSSSSAGFPAYAPVSYNHLVQHPHQQQPSNSSTPQPAPGQAPHQQGPHPQHQQPQPQPQASSDGMKVEGDEAMAAVLRAESARQEALQQREREQQQQQQQHEGASQEKA</sequence>
<evidence type="ECO:0000256" key="1">
    <source>
        <dbReference type="ARBA" id="ARBA00004049"/>
    </source>
</evidence>
<feature type="compositionally biased region" description="Pro residues" evidence="10">
    <location>
        <begin position="34"/>
        <end position="43"/>
    </location>
</feature>
<keyword evidence="4" id="KW-0805">Transcription regulation</keyword>
<dbReference type="Gene3D" id="1.20.5.170">
    <property type="match status" value="1"/>
</dbReference>
<feature type="region of interest" description="Disordered" evidence="10">
    <location>
        <begin position="156"/>
        <end position="214"/>
    </location>
</feature>
<keyword evidence="13" id="KW-1185">Reference proteome</keyword>
<accession>A0A6A6AY60</accession>
<dbReference type="EMBL" id="ML995544">
    <property type="protein sequence ID" value="KAF2135915.1"/>
    <property type="molecule type" value="Genomic_DNA"/>
</dbReference>
<dbReference type="PROSITE" id="PS00036">
    <property type="entry name" value="BZIP_BASIC"/>
    <property type="match status" value="1"/>
</dbReference>
<evidence type="ECO:0000256" key="5">
    <source>
        <dbReference type="ARBA" id="ARBA00023125"/>
    </source>
</evidence>
<dbReference type="GO" id="GO:0000976">
    <property type="term" value="F:transcription cis-regulatory region binding"/>
    <property type="evidence" value="ECO:0007669"/>
    <property type="project" value="InterPro"/>
</dbReference>
<keyword evidence="6" id="KW-0804">Transcription</keyword>
<evidence type="ECO:0000313" key="13">
    <source>
        <dbReference type="Proteomes" id="UP000799438"/>
    </source>
</evidence>
<evidence type="ECO:0000256" key="8">
    <source>
        <dbReference type="ARBA" id="ARBA00044067"/>
    </source>
</evidence>
<feature type="region of interest" description="Disordered" evidence="10">
    <location>
        <begin position="372"/>
        <end position="460"/>
    </location>
</feature>
<feature type="compositionally biased region" description="Basic and acidic residues" evidence="10">
    <location>
        <begin position="431"/>
        <end position="445"/>
    </location>
</feature>
<evidence type="ECO:0000256" key="10">
    <source>
        <dbReference type="SAM" id="MobiDB-lite"/>
    </source>
</evidence>
<dbReference type="RefSeq" id="XP_033391633.1">
    <property type="nucleotide sequence ID" value="XM_033542694.1"/>
</dbReference>
<proteinExistence type="inferred from homology"/>
<evidence type="ECO:0000256" key="6">
    <source>
        <dbReference type="ARBA" id="ARBA00023163"/>
    </source>
</evidence>